<accession>A0AAX3FN50</accession>
<evidence type="ECO:0000313" key="2">
    <source>
        <dbReference type="Proteomes" id="UP000268529"/>
    </source>
</evidence>
<dbReference type="EMBL" id="LR134310">
    <property type="protein sequence ID" value="VEE92983.1"/>
    <property type="molecule type" value="Genomic_DNA"/>
</dbReference>
<dbReference type="Pfam" id="PF08873">
    <property type="entry name" value="Phage_Mu_Gp37"/>
    <property type="match status" value="1"/>
</dbReference>
<name>A0AAX3FN50_ACTEU</name>
<dbReference type="InterPro" id="IPR038042">
    <property type="entry name" value="Gp37-like"/>
</dbReference>
<dbReference type="AlphaFoldDB" id="A0AAX3FN50"/>
<reference evidence="1 2" key="1">
    <citation type="submission" date="2018-12" db="EMBL/GenBank/DDBJ databases">
        <authorList>
            <consortium name="Pathogen Informatics"/>
        </authorList>
    </citation>
    <scope>NUCLEOTIDE SEQUENCE [LARGE SCALE GENOMIC DNA]</scope>
    <source>
        <strain evidence="1 2">NCTC8529</strain>
    </source>
</reference>
<protein>
    <submittedName>
        <fullName evidence="1">Mu-like prophage protein gp37</fullName>
    </submittedName>
</protein>
<dbReference type="RefSeq" id="WP_039196618.1">
    <property type="nucleotide sequence ID" value="NZ_LR134310.1"/>
</dbReference>
<dbReference type="Gene3D" id="3.30.2000.10">
    <property type="entry name" value="Phage tail protein-like"/>
    <property type="match status" value="1"/>
</dbReference>
<dbReference type="InterPro" id="IPR014972">
    <property type="entry name" value="Phage_Mu_Gp37"/>
</dbReference>
<sequence>MISKIEKALIERLTLGLGKMVYSVGSYAGEINDEQLDVRRLPACLVSYGGSAFDAKAMGARGKRYQTTDVFVVLVMTRSVRNQTAGRLGGVTDREVGVNQLLSAVKTLLINQTLGGLTLPIQPKRIRTIWNNAEVKKEKLSAYAFEFEISYNECNVLDDGRFPEGVVEDEQKFKQYQGKLDKPQGNLSGFNNRIFDPNNNAETAFRTEFKDGD</sequence>
<dbReference type="GeneID" id="92744727"/>
<evidence type="ECO:0000313" key="1">
    <source>
        <dbReference type="EMBL" id="VEE92983.1"/>
    </source>
</evidence>
<dbReference type="Proteomes" id="UP000268529">
    <property type="component" value="Chromosome"/>
</dbReference>
<proteinExistence type="predicted"/>
<organism evidence="1 2">
    <name type="scientific">Actinobacillus equuli</name>
    <dbReference type="NCBI Taxonomy" id="718"/>
    <lineage>
        <taxon>Bacteria</taxon>
        <taxon>Pseudomonadati</taxon>
        <taxon>Pseudomonadota</taxon>
        <taxon>Gammaproteobacteria</taxon>
        <taxon>Pasteurellales</taxon>
        <taxon>Pasteurellaceae</taxon>
        <taxon>Actinobacillus</taxon>
    </lineage>
</organism>
<gene>
    <name evidence="1" type="ORF">NCTC8529_02127</name>
</gene>